<keyword evidence="1" id="KW-0175">Coiled coil</keyword>
<protein>
    <submittedName>
        <fullName evidence="3">RAB11 binding and LisH domain, coiled-coil and HEAT repeat containing</fullName>
    </submittedName>
</protein>
<feature type="compositionally biased region" description="Polar residues" evidence="2">
    <location>
        <begin position="127"/>
        <end position="137"/>
    </location>
</feature>
<dbReference type="SUPFAM" id="SSF48371">
    <property type="entry name" value="ARM repeat"/>
    <property type="match status" value="1"/>
</dbReference>
<reference evidence="3" key="1">
    <citation type="submission" date="2025-08" db="UniProtKB">
        <authorList>
            <consortium name="Ensembl"/>
        </authorList>
    </citation>
    <scope>IDENTIFICATION</scope>
</reference>
<dbReference type="InterPro" id="IPR011989">
    <property type="entry name" value="ARM-like"/>
</dbReference>
<dbReference type="SMART" id="SM00667">
    <property type="entry name" value="LisH"/>
    <property type="match status" value="1"/>
</dbReference>
<dbReference type="GO" id="GO:0055037">
    <property type="term" value="C:recycling endosome"/>
    <property type="evidence" value="ECO:0007669"/>
    <property type="project" value="TreeGrafter"/>
</dbReference>
<dbReference type="GO" id="GO:0005802">
    <property type="term" value="C:trans-Golgi network"/>
    <property type="evidence" value="ECO:0007669"/>
    <property type="project" value="InterPro"/>
</dbReference>
<organism evidence="3 4">
    <name type="scientific">Cyprinus carpio</name>
    <name type="common">Common carp</name>
    <dbReference type="NCBI Taxonomy" id="7962"/>
    <lineage>
        <taxon>Eukaryota</taxon>
        <taxon>Metazoa</taxon>
        <taxon>Chordata</taxon>
        <taxon>Craniata</taxon>
        <taxon>Vertebrata</taxon>
        <taxon>Euteleostomi</taxon>
        <taxon>Actinopterygii</taxon>
        <taxon>Neopterygii</taxon>
        <taxon>Teleostei</taxon>
        <taxon>Ostariophysi</taxon>
        <taxon>Cypriniformes</taxon>
        <taxon>Cyprinidae</taxon>
        <taxon>Cyprininae</taxon>
        <taxon>Cyprinus</taxon>
    </lineage>
</organism>
<name>A0A8C2IED6_CYPCA</name>
<sequence length="946" mass="105467">MAAGNVNPFNVSDSEEEAEQRQDGADTERSPSDEAQGHSLGPFSPPAYSEPAALLSSNRTSPSVDGIPASAAAVAGIGGGGAETRVSLDAIAAQLLRDQYILAALELHTELLEAGRELPRLRDYFSNPGNFERQSGTPPACKEQGVGPGGPLNRAGSISTLDSLDFARYSDDGNRESDERLAVLEFELRKAKETIQALRANLTQAAECEIPSQERKNYKSSPEIQEPIRPLEKRALNFLVNEYLLKNEYKLTSITFSDENDDQDFELWDDVGLNIPKPPDLLQLYRNCGNSLPLHRETVDVAVNVDPNDLPGDYFTQESEVVQELEYQISLLNSEKQSLAEQIKKLQRLIQTNYSLLVLTVPLSAFCSALWKAGLICRVIGNRRWRWLVKSCFVCLCRKLSPAFHQALLSFCRMSADSRLGSEVSRIADSEQSVMLMLGRCLPHIVPNVLLAKREELIPLILCTACLHPEPKERDQLLHILFNLIKRPDDEQRQMILTGCVAFAQHVGPTRVEAELLPQCWEQINHKYPERRLLVAEACGALAPYLPKEIRSSLVLSMLQQMLAEDKADMVREAVVKSLGIIMGYIDDPDKYSQGFELMLLSLGDPSERVVSATHQVFIPAFAAWCTELGNLQSQLIPSLLTRIEKLLKSEYGLDEHKLHMYLSALQSLIPSLFAVLLQNAPFTSRAKLQGDVPPIEVTRFPRPASPLQDVATIVGSREQLAVLLQLHDHQLQHEGTTGWDSLLWVVNQFLPQLIDIVGRFNVTSSTCVHEFCRFFWRLCRTFGKIFTNTKVKPQFQEILRLSEENVDASTGNGILTKATVPIYATGVLTCYNQEEDRKLLVGFLEDVMTTLSLSHAPLDSLKASFIELGANPVYHELLLTVLWYGVVHTSALVRCTAARMFEVSPSSNSPLKHPYVFCTTARLLLPFRNDVTNPHISSPHTVVNP</sequence>
<feature type="coiled-coil region" evidence="1">
    <location>
        <begin position="174"/>
        <end position="208"/>
    </location>
</feature>
<dbReference type="AlphaFoldDB" id="A0A8C2IED6"/>
<dbReference type="PANTHER" id="PTHR32059">
    <property type="entry name" value="RAB11-BINDING PROTEIN RELCH"/>
    <property type="match status" value="1"/>
</dbReference>
<dbReference type="PROSITE" id="PS50896">
    <property type="entry name" value="LISH"/>
    <property type="match status" value="1"/>
</dbReference>
<feature type="coiled-coil region" evidence="1">
    <location>
        <begin position="322"/>
        <end position="352"/>
    </location>
</feature>
<dbReference type="InterPro" id="IPR016024">
    <property type="entry name" value="ARM-type_fold"/>
</dbReference>
<proteinExistence type="predicted"/>
<evidence type="ECO:0000313" key="3">
    <source>
        <dbReference type="Ensembl" id="ENSCCRP00020078809.1"/>
    </source>
</evidence>
<feature type="region of interest" description="Disordered" evidence="2">
    <location>
        <begin position="1"/>
        <end position="64"/>
    </location>
</feature>
<dbReference type="InterPro" id="IPR006594">
    <property type="entry name" value="LisH"/>
</dbReference>
<feature type="compositionally biased region" description="Basic and acidic residues" evidence="2">
    <location>
        <begin position="19"/>
        <end position="36"/>
    </location>
</feature>
<dbReference type="Ensembl" id="ENSCCRT00020086391.1">
    <property type="protein sequence ID" value="ENSCCRP00020078809.1"/>
    <property type="gene ID" value="ENSCCRG00020034446.1"/>
</dbReference>
<feature type="region of interest" description="Disordered" evidence="2">
    <location>
        <begin position="126"/>
        <end position="155"/>
    </location>
</feature>
<dbReference type="Gene3D" id="1.25.10.10">
    <property type="entry name" value="Leucine-rich Repeat Variant"/>
    <property type="match status" value="1"/>
</dbReference>
<dbReference type="InterPro" id="IPR040362">
    <property type="entry name" value="RELCH"/>
</dbReference>
<dbReference type="GO" id="GO:0032367">
    <property type="term" value="P:intracellular cholesterol transport"/>
    <property type="evidence" value="ECO:0007669"/>
    <property type="project" value="InterPro"/>
</dbReference>
<gene>
    <name evidence="3" type="primary">relch</name>
</gene>
<accession>A0A8C2IED6</accession>
<dbReference type="PANTHER" id="PTHR32059:SF0">
    <property type="entry name" value="RAB11-BINDING PROTEIN RELCH"/>
    <property type="match status" value="1"/>
</dbReference>
<evidence type="ECO:0000256" key="2">
    <source>
        <dbReference type="SAM" id="MobiDB-lite"/>
    </source>
</evidence>
<dbReference type="Proteomes" id="UP000694701">
    <property type="component" value="Unplaced"/>
</dbReference>
<evidence type="ECO:0000313" key="4">
    <source>
        <dbReference type="Proteomes" id="UP000694701"/>
    </source>
</evidence>
<evidence type="ECO:0000256" key="1">
    <source>
        <dbReference type="SAM" id="Coils"/>
    </source>
</evidence>
<dbReference type="FunFam" id="1.25.10.10:FF:000080">
    <property type="entry name" value="lisH domain and HEAT repeat-containing protein KIAA1468 homolog"/>
    <property type="match status" value="1"/>
</dbReference>